<proteinExistence type="predicted"/>
<name>A0AAP9SH69_CLOIN</name>
<protein>
    <submittedName>
        <fullName evidence="1">DUF523 domain-containing protein</fullName>
    </submittedName>
</protein>
<reference evidence="1 2" key="1">
    <citation type="submission" date="2020-02" db="EMBL/GenBank/DDBJ databases">
        <authorList>
            <person name="Kociolek L.K."/>
            <person name="Ozer E.A."/>
        </authorList>
    </citation>
    <scope>NUCLEOTIDE SEQUENCE [LARGE SCALE GENOMIC DNA]</scope>
    <source>
        <strain evidence="1 2">ATCC 14501</strain>
    </source>
</reference>
<dbReference type="RefSeq" id="WP_002606046.1">
    <property type="nucleotide sequence ID" value="NZ_BAAACC010000023.1"/>
</dbReference>
<dbReference type="AlphaFoldDB" id="A0AAP9SH69"/>
<dbReference type="PANTHER" id="PTHR30087">
    <property type="entry name" value="INNER MEMBRANE PROTEIN"/>
    <property type="match status" value="1"/>
</dbReference>
<evidence type="ECO:0000313" key="2">
    <source>
        <dbReference type="Proteomes" id="UP000503330"/>
    </source>
</evidence>
<dbReference type="PANTHER" id="PTHR30087:SF1">
    <property type="entry name" value="HYPOTHETICAL CYTOSOLIC PROTEIN"/>
    <property type="match status" value="1"/>
</dbReference>
<dbReference type="GeneID" id="61927927"/>
<gene>
    <name evidence="1" type="ORF">G4D54_20280</name>
</gene>
<dbReference type="Proteomes" id="UP000503330">
    <property type="component" value="Chromosome"/>
</dbReference>
<accession>A0AAP9SH69</accession>
<dbReference type="InterPro" id="IPR007553">
    <property type="entry name" value="2-thiour_desulf"/>
</dbReference>
<organism evidence="1 2">
    <name type="scientific">Clostridium innocuum</name>
    <dbReference type="NCBI Taxonomy" id="1522"/>
    <lineage>
        <taxon>Bacteria</taxon>
        <taxon>Bacillati</taxon>
        <taxon>Bacillota</taxon>
        <taxon>Clostridia</taxon>
        <taxon>Eubacteriales</taxon>
        <taxon>Clostridiaceae</taxon>
        <taxon>Clostridium</taxon>
    </lineage>
</organism>
<sequence length="179" mass="19692">MKYAVSSCLLGVNCKYNGGNNASSELIDYLKEHEVLQVCPEVLGGLPTPRACAEISGEYIMNTEGEDVTAQFKKGAALALAQIREFQPDLVILQPRSPSCGKGIIYDGSFQNRLVEGDGMFARLLLDEGIPVMTCGEFLEEVKPLSTKGLEMHGKPMGKAIFLEKKRIKDCKWYQNGLK</sequence>
<evidence type="ECO:0000313" key="1">
    <source>
        <dbReference type="EMBL" id="QJA04603.1"/>
    </source>
</evidence>
<dbReference type="EMBL" id="CP048838">
    <property type="protein sequence ID" value="QJA04603.1"/>
    <property type="molecule type" value="Genomic_DNA"/>
</dbReference>
<dbReference type="Pfam" id="PF04463">
    <property type="entry name" value="2-thiour_desulf"/>
    <property type="match status" value="1"/>
</dbReference>